<name>A0AAD8EXP8_BIOPF</name>
<protein>
    <submittedName>
        <fullName evidence="10">Sphingosine-1-phosphate phosphatase 2</fullName>
    </submittedName>
</protein>
<evidence type="ECO:0000313" key="11">
    <source>
        <dbReference type="Proteomes" id="UP001233172"/>
    </source>
</evidence>
<sequence>MTETLARWVRFLADPKLTAQFQRKCGIRSWSTTAEANGLNGSASGNNNVEPNGKIALGKLTPTANGKVEHGRLASTPYGQAKFDQYPSVANGKAKHDKISSTVNGKINHDSHSSVPDLNISNGITREIRNGDIISKVNASPESLNFAHSDGKKRKSGSSNNQAILQETSLHYSIDNAALYWLFSFGASLGNELFYTLFFSACMWSFDSFVLRKTLILWVVNMYVGQVAKDIIKWPRPRSPPVVRLEERYELEYGMPSTHAMVGFVLPFGMLYYMCGRYEFSLLLGLVVAVTWCLLVCFSRIYLGMHSALDVIVGVMFSAFLMLVTAPCVDPLDTFIITSPLSMPVVITTCLALGLVYPRVDKWSTTRGDTTQALAVFSGIVEGLWLTRRFVDFVPTVESLPILLGVISRNCIGVALLRQLIGVPIVYGSSLIAKTVILYSMSWFLNYDPKDPETKKRFVVELPYKYGQFFVSCSVGAYIVPILFSKMNIARPGFYSETFSLL</sequence>
<dbReference type="AlphaFoldDB" id="A0AAD8EXP8"/>
<evidence type="ECO:0000256" key="1">
    <source>
        <dbReference type="ARBA" id="ARBA00004477"/>
    </source>
</evidence>
<dbReference type="PANTHER" id="PTHR14969:SF28">
    <property type="entry name" value="DIHYDROSPHINGOSINE 1-PHOSPHATE PHOSPHATASE LCB3-RELATED"/>
    <property type="match status" value="1"/>
</dbReference>
<evidence type="ECO:0000256" key="2">
    <source>
        <dbReference type="ARBA" id="ARBA00022692"/>
    </source>
</evidence>
<feature type="transmembrane region" description="Helical" evidence="8">
    <location>
        <begin position="466"/>
        <end position="484"/>
    </location>
</feature>
<comment type="subcellular location">
    <subcellularLocation>
        <location evidence="1">Endoplasmic reticulum membrane</location>
        <topology evidence="1">Multi-pass membrane protein</topology>
    </subcellularLocation>
</comment>
<dbReference type="Gene3D" id="1.20.144.10">
    <property type="entry name" value="Phosphatidic acid phosphatase type 2/haloperoxidase"/>
    <property type="match status" value="1"/>
</dbReference>
<dbReference type="InterPro" id="IPR000326">
    <property type="entry name" value="PAP2/HPO"/>
</dbReference>
<comment type="caution">
    <text evidence="10">The sequence shown here is derived from an EMBL/GenBank/DDBJ whole genome shotgun (WGS) entry which is preliminary data.</text>
</comment>
<evidence type="ECO:0000256" key="7">
    <source>
        <dbReference type="ARBA" id="ARBA00038324"/>
    </source>
</evidence>
<feature type="transmembrane region" description="Helical" evidence="8">
    <location>
        <begin position="280"/>
        <end position="302"/>
    </location>
</feature>
<evidence type="ECO:0000256" key="3">
    <source>
        <dbReference type="ARBA" id="ARBA00022801"/>
    </source>
</evidence>
<reference evidence="10" key="2">
    <citation type="submission" date="2023-04" db="EMBL/GenBank/DDBJ databases">
        <authorList>
            <person name="Bu L."/>
            <person name="Lu L."/>
            <person name="Laidemitt M.R."/>
            <person name="Zhang S.M."/>
            <person name="Mutuku M."/>
            <person name="Mkoji G."/>
            <person name="Steinauer M."/>
            <person name="Loker E.S."/>
        </authorList>
    </citation>
    <scope>NUCLEOTIDE SEQUENCE</scope>
    <source>
        <strain evidence="10">KasaAsao</strain>
        <tissue evidence="10">Whole Snail</tissue>
    </source>
</reference>
<keyword evidence="11" id="KW-1185">Reference proteome</keyword>
<accession>A0AAD8EXP8</accession>
<dbReference type="GO" id="GO:0006670">
    <property type="term" value="P:sphingosine metabolic process"/>
    <property type="evidence" value="ECO:0007669"/>
    <property type="project" value="TreeGrafter"/>
</dbReference>
<dbReference type="CDD" id="cd03388">
    <property type="entry name" value="PAP2_SPPase1"/>
    <property type="match status" value="1"/>
</dbReference>
<dbReference type="InterPro" id="IPR036938">
    <property type="entry name" value="PAP2/HPO_sf"/>
</dbReference>
<feature type="transmembrane region" description="Helical" evidence="8">
    <location>
        <begin position="424"/>
        <end position="446"/>
    </location>
</feature>
<dbReference type="EMBL" id="JASAOG010000220">
    <property type="protein sequence ID" value="KAK0043278.1"/>
    <property type="molecule type" value="Genomic_DNA"/>
</dbReference>
<feature type="domain" description="Phosphatidic acid phosphatase type 2/haloperoxidase" evidence="9">
    <location>
        <begin position="211"/>
        <end position="326"/>
    </location>
</feature>
<proteinExistence type="inferred from homology"/>
<dbReference type="PANTHER" id="PTHR14969">
    <property type="entry name" value="SPHINGOSINE-1-PHOSPHATE PHOSPHOHYDROLASE"/>
    <property type="match status" value="1"/>
</dbReference>
<dbReference type="SUPFAM" id="SSF48317">
    <property type="entry name" value="Acid phosphatase/Vanadium-dependent haloperoxidase"/>
    <property type="match status" value="1"/>
</dbReference>
<feature type="transmembrane region" description="Helical" evidence="8">
    <location>
        <begin position="309"/>
        <end position="329"/>
    </location>
</feature>
<feature type="transmembrane region" description="Helical" evidence="8">
    <location>
        <begin position="178"/>
        <end position="195"/>
    </location>
</feature>
<evidence type="ECO:0000313" key="10">
    <source>
        <dbReference type="EMBL" id="KAK0043278.1"/>
    </source>
</evidence>
<dbReference type="GO" id="GO:0042392">
    <property type="term" value="F:sphingosine-1-phosphate phosphatase activity"/>
    <property type="evidence" value="ECO:0007669"/>
    <property type="project" value="TreeGrafter"/>
</dbReference>
<evidence type="ECO:0000256" key="8">
    <source>
        <dbReference type="SAM" id="Phobius"/>
    </source>
</evidence>
<feature type="transmembrane region" description="Helical" evidence="8">
    <location>
        <begin position="335"/>
        <end position="358"/>
    </location>
</feature>
<dbReference type="Proteomes" id="UP001233172">
    <property type="component" value="Unassembled WGS sequence"/>
</dbReference>
<organism evidence="10 11">
    <name type="scientific">Biomphalaria pfeifferi</name>
    <name type="common">Bloodfluke planorb</name>
    <name type="synonym">Freshwater snail</name>
    <dbReference type="NCBI Taxonomy" id="112525"/>
    <lineage>
        <taxon>Eukaryota</taxon>
        <taxon>Metazoa</taxon>
        <taxon>Spiralia</taxon>
        <taxon>Lophotrochozoa</taxon>
        <taxon>Mollusca</taxon>
        <taxon>Gastropoda</taxon>
        <taxon>Heterobranchia</taxon>
        <taxon>Euthyneura</taxon>
        <taxon>Panpulmonata</taxon>
        <taxon>Hygrophila</taxon>
        <taxon>Lymnaeoidea</taxon>
        <taxon>Planorbidae</taxon>
        <taxon>Biomphalaria</taxon>
    </lineage>
</organism>
<keyword evidence="4" id="KW-0256">Endoplasmic reticulum</keyword>
<keyword evidence="5 8" id="KW-1133">Transmembrane helix</keyword>
<comment type="similarity">
    <text evidence="7">Belongs to the type 2 lipid phosphate phosphatase family.</text>
</comment>
<gene>
    <name evidence="10" type="ORF">Bpfe_027273</name>
</gene>
<dbReference type="Pfam" id="PF01569">
    <property type="entry name" value="PAP2"/>
    <property type="match status" value="1"/>
</dbReference>
<evidence type="ECO:0000256" key="5">
    <source>
        <dbReference type="ARBA" id="ARBA00022989"/>
    </source>
</evidence>
<keyword evidence="3" id="KW-0378">Hydrolase</keyword>
<keyword evidence="2 8" id="KW-0812">Transmembrane</keyword>
<reference evidence="10" key="1">
    <citation type="journal article" date="2023" name="PLoS Negl. Trop. Dis.">
        <title>A genome sequence for Biomphalaria pfeifferi, the major vector snail for the human-infecting parasite Schistosoma mansoni.</title>
        <authorList>
            <person name="Bu L."/>
            <person name="Lu L."/>
            <person name="Laidemitt M.R."/>
            <person name="Zhang S.M."/>
            <person name="Mutuku M."/>
            <person name="Mkoji G."/>
            <person name="Steinauer M."/>
            <person name="Loker E.S."/>
        </authorList>
    </citation>
    <scope>NUCLEOTIDE SEQUENCE</scope>
    <source>
        <strain evidence="10">KasaAsao</strain>
    </source>
</reference>
<evidence type="ECO:0000259" key="9">
    <source>
        <dbReference type="SMART" id="SM00014"/>
    </source>
</evidence>
<keyword evidence="6 8" id="KW-0472">Membrane</keyword>
<evidence type="ECO:0000256" key="6">
    <source>
        <dbReference type="ARBA" id="ARBA00023136"/>
    </source>
</evidence>
<dbReference type="GO" id="GO:0005789">
    <property type="term" value="C:endoplasmic reticulum membrane"/>
    <property type="evidence" value="ECO:0007669"/>
    <property type="project" value="UniProtKB-SubCell"/>
</dbReference>
<evidence type="ECO:0000256" key="4">
    <source>
        <dbReference type="ARBA" id="ARBA00022824"/>
    </source>
</evidence>
<dbReference type="SMART" id="SM00014">
    <property type="entry name" value="acidPPc"/>
    <property type="match status" value="1"/>
</dbReference>